<gene>
    <name evidence="2" type="primary">LOC116298919</name>
</gene>
<evidence type="ECO:0000313" key="2">
    <source>
        <dbReference type="RefSeq" id="XP_031563359.1"/>
    </source>
</evidence>
<proteinExistence type="predicted"/>
<keyword evidence="1" id="KW-1185">Reference proteome</keyword>
<evidence type="ECO:0000313" key="1">
    <source>
        <dbReference type="Proteomes" id="UP000515163"/>
    </source>
</evidence>
<dbReference type="AlphaFoldDB" id="A0A6P8I468"/>
<organism evidence="1 2">
    <name type="scientific">Actinia tenebrosa</name>
    <name type="common">Australian red waratah sea anemone</name>
    <dbReference type="NCBI Taxonomy" id="6105"/>
    <lineage>
        <taxon>Eukaryota</taxon>
        <taxon>Metazoa</taxon>
        <taxon>Cnidaria</taxon>
        <taxon>Anthozoa</taxon>
        <taxon>Hexacorallia</taxon>
        <taxon>Actiniaria</taxon>
        <taxon>Actiniidae</taxon>
        <taxon>Actinia</taxon>
    </lineage>
</organism>
<dbReference type="KEGG" id="aten:116298919"/>
<reference evidence="2" key="1">
    <citation type="submission" date="2025-08" db="UniProtKB">
        <authorList>
            <consortium name="RefSeq"/>
        </authorList>
    </citation>
    <scope>IDENTIFICATION</scope>
    <source>
        <tissue evidence="2">Tentacle</tissue>
    </source>
</reference>
<dbReference type="RefSeq" id="XP_031563359.1">
    <property type="nucleotide sequence ID" value="XM_031707499.1"/>
</dbReference>
<dbReference type="OrthoDB" id="5973850at2759"/>
<name>A0A6P8I468_ACTTE</name>
<accession>A0A6P8I468</accession>
<dbReference type="InParanoid" id="A0A6P8I468"/>
<dbReference type="GeneID" id="116298919"/>
<sequence length="344" mass="40271">MTAPRKVRTPLRAIGQVKRVKRRRGKIKSFDEEGALPKPDPSKVYLEDPIEIKRKNEGMTMDVFDFWDYLNRAYWKGRLRICDGDLMRKLIDCFDDLVQNKILAKVVTTRNFCRRDRDGGSVHSLFNEEEKQFWKEKALHVKATFTYYGGTPIKKHRKVSFATSPNTVFTPHIRHSLPIMKRRHDPLTADPKDEAISKLNTQFTSFFPRLGWDSNITCQSDTSEWFISPVSEDLATKCIKAAQDFLIIKEQFTDSETWRTVTSITISRKETRYKMYRVVKGMKSFYTSAEFSLHRYALEKRSEIPKSRGLFALRPRKKIEYVVATSRNPQLRRTVLPRIETETA</sequence>
<protein>
    <submittedName>
        <fullName evidence="2">Uncharacterized protein LOC116298919</fullName>
    </submittedName>
</protein>
<dbReference type="Proteomes" id="UP000515163">
    <property type="component" value="Unplaced"/>
</dbReference>